<protein>
    <submittedName>
        <fullName evidence="2">Uncharacterized protein</fullName>
    </submittedName>
</protein>
<keyword evidence="1" id="KW-0812">Transmembrane</keyword>
<gene>
    <name evidence="2" type="ORF">G7077_11475</name>
</gene>
<feature type="transmembrane region" description="Helical" evidence="1">
    <location>
        <begin position="57"/>
        <end position="78"/>
    </location>
</feature>
<feature type="transmembrane region" description="Helical" evidence="1">
    <location>
        <begin position="12"/>
        <end position="37"/>
    </location>
</feature>
<dbReference type="AlphaFoldDB" id="A0A6G7YRS3"/>
<dbReference type="EMBL" id="CP049869">
    <property type="protein sequence ID" value="QIK79432.1"/>
    <property type="molecule type" value="Genomic_DNA"/>
</dbReference>
<dbReference type="Proteomes" id="UP000503222">
    <property type="component" value="Chromosome"/>
</dbReference>
<accession>A0A6G7YRS3</accession>
<organism evidence="2 3">
    <name type="scientific">Sphingomonas piscis</name>
    <dbReference type="NCBI Taxonomy" id="2714943"/>
    <lineage>
        <taxon>Bacteria</taxon>
        <taxon>Pseudomonadati</taxon>
        <taxon>Pseudomonadota</taxon>
        <taxon>Alphaproteobacteria</taxon>
        <taxon>Sphingomonadales</taxon>
        <taxon>Sphingomonadaceae</taxon>
        <taxon>Sphingomonas</taxon>
    </lineage>
</organism>
<sequence length="141" mass="14833">MTTIAQTGSWIGLVLLLFGILTPIAALIVLPFQAVIVQPDPARGSILEPASTTLNDAGVGLSFLAWPLYALLTCSAFLGEMNTLYSDAGLGYIYITVGMPAFFVGWLGLIFYSSVRPARTELLFGALGAAVLISIGYGSIN</sequence>
<feature type="transmembrane region" description="Helical" evidence="1">
    <location>
        <begin position="122"/>
        <end position="140"/>
    </location>
</feature>
<evidence type="ECO:0000313" key="3">
    <source>
        <dbReference type="Proteomes" id="UP000503222"/>
    </source>
</evidence>
<dbReference type="RefSeq" id="WP_166411819.1">
    <property type="nucleotide sequence ID" value="NZ_CP049869.1"/>
</dbReference>
<reference evidence="2 3" key="1">
    <citation type="submission" date="2020-03" db="EMBL/GenBank/DDBJ databases">
        <title>Sphingomonas sp. nov., isolated from fish.</title>
        <authorList>
            <person name="Hyun D.-W."/>
            <person name="Bae J.-W."/>
        </authorList>
    </citation>
    <scope>NUCLEOTIDE SEQUENCE [LARGE SCALE GENOMIC DNA]</scope>
    <source>
        <strain evidence="2 3">HDW15B</strain>
    </source>
</reference>
<keyword evidence="1" id="KW-1133">Transmembrane helix</keyword>
<keyword evidence="1" id="KW-0472">Membrane</keyword>
<proteinExistence type="predicted"/>
<feature type="transmembrane region" description="Helical" evidence="1">
    <location>
        <begin position="90"/>
        <end position="110"/>
    </location>
</feature>
<evidence type="ECO:0000313" key="2">
    <source>
        <dbReference type="EMBL" id="QIK79432.1"/>
    </source>
</evidence>
<keyword evidence="3" id="KW-1185">Reference proteome</keyword>
<dbReference type="KEGG" id="spii:G7077_11475"/>
<name>A0A6G7YRS3_9SPHN</name>
<evidence type="ECO:0000256" key="1">
    <source>
        <dbReference type="SAM" id="Phobius"/>
    </source>
</evidence>